<evidence type="ECO:0000256" key="7">
    <source>
        <dbReference type="ARBA" id="ARBA00023268"/>
    </source>
</evidence>
<feature type="active site" evidence="8">
    <location>
        <position position="112"/>
    </location>
</feature>
<dbReference type="InterPro" id="IPR013751">
    <property type="entry name" value="ACP_syn_III_N"/>
</dbReference>
<dbReference type="InterPro" id="IPR013747">
    <property type="entry name" value="ACP_syn_III_C"/>
</dbReference>
<gene>
    <name evidence="8" type="primary">fabH</name>
    <name evidence="11" type="ORF">HWQ67_14865</name>
</gene>
<feature type="active site" evidence="8">
    <location>
        <position position="282"/>
    </location>
</feature>
<evidence type="ECO:0000256" key="5">
    <source>
        <dbReference type="ARBA" id="ARBA00023098"/>
    </source>
</evidence>
<dbReference type="PANTHER" id="PTHR43091:SF1">
    <property type="entry name" value="BETA-KETOACYL-[ACYL-CARRIER-PROTEIN] SYNTHASE III, CHLOROPLASTIC"/>
    <property type="match status" value="1"/>
</dbReference>
<evidence type="ECO:0000256" key="2">
    <source>
        <dbReference type="ARBA" id="ARBA00022516"/>
    </source>
</evidence>
<comment type="similarity">
    <text evidence="1 8">Belongs to the thiolase-like superfamily. FabH family.</text>
</comment>
<dbReference type="Proteomes" id="UP001196980">
    <property type="component" value="Unassembled WGS sequence"/>
</dbReference>
<comment type="function">
    <text evidence="8">Catalyzes the condensation reaction of fatty acid synthesis by the addition to an acyl acceptor of two carbons from malonyl-ACP. Catalyzes the first condensation reaction which initiates fatty acid synthesis and may therefore play a role in governing the total rate of fatty acid production. Possesses both acetoacetyl-ACP synthase and acetyl transacylase activities. Its substrate specificity determines the biosynthesis of branched-chain and/or straight-chain of fatty acids.</text>
</comment>
<keyword evidence="6 8" id="KW-0275">Fatty acid biosynthesis</keyword>
<dbReference type="NCBIfam" id="NF006829">
    <property type="entry name" value="PRK09352.1"/>
    <property type="match status" value="1"/>
</dbReference>
<name>A0ABS6S222_9BACT</name>
<evidence type="ECO:0000256" key="4">
    <source>
        <dbReference type="ARBA" id="ARBA00022832"/>
    </source>
</evidence>
<dbReference type="InterPro" id="IPR016039">
    <property type="entry name" value="Thiolase-like"/>
</dbReference>
<sequence length="325" mass="34646">MRAKIISTGSYLPERVLTNHDLEQIVNTTDQWIIERTGITERHIAGDTQSVSDLAAEAAMVALRRASISADSIDLIIVATITGDMPVPATACFLQRNIGAVNAAAFDVNAACSGFIYGLSVANAYILAGLYRRILVIGAETLSKVTDWEDRNTCVLFGDGAGAVIVEAAEGDNGILSIDIYSDGTMAEMLQLPGGGSRYPTTTDTINNHMHYIKMKGNETFKVAVRTLERLVTDALAKNNLTASDLALLIPHQANMRIISATADRLGIGMDKVMVNLHKCGNTSAASIPIALDEAVVAGRVKANDVILLEAFGGGLTWASALIRW</sequence>
<comment type="subunit">
    <text evidence="8">Homodimer.</text>
</comment>
<comment type="caution">
    <text evidence="11">The sequence shown here is derived from an EMBL/GenBank/DDBJ whole genome shotgun (WGS) entry which is preliminary data.</text>
</comment>
<reference evidence="11 12" key="1">
    <citation type="journal article" date="2020" name="J Geophys Res Biogeosci">
        <title>Magnetotaxis as an Adaptation to Enable Bacterial Shuttling of Microbial Sulfur and Sulfur Cycling Across Aquatic Oxic#Anoxic Interfaces.</title>
        <authorList>
            <person name="Li J."/>
            <person name="Liu P."/>
            <person name="Wang J."/>
            <person name="Roberts A.P."/>
            <person name="Pan Y."/>
        </authorList>
    </citation>
    <scope>NUCLEOTIDE SEQUENCE [LARGE SCALE GENOMIC DNA]</scope>
    <source>
        <strain evidence="11 12">MYR-1_YQ</strain>
    </source>
</reference>
<proteinExistence type="inferred from homology"/>
<evidence type="ECO:0000259" key="9">
    <source>
        <dbReference type="Pfam" id="PF08541"/>
    </source>
</evidence>
<dbReference type="Pfam" id="PF08545">
    <property type="entry name" value="ACP_syn_III"/>
    <property type="match status" value="1"/>
</dbReference>
<feature type="domain" description="Beta-ketoacyl-[acyl-carrier-protein] synthase III C-terminal" evidence="9">
    <location>
        <begin position="236"/>
        <end position="325"/>
    </location>
</feature>
<dbReference type="HAMAP" id="MF_01815">
    <property type="entry name" value="FabH"/>
    <property type="match status" value="1"/>
</dbReference>
<feature type="region of interest" description="ACP-binding" evidence="8">
    <location>
        <begin position="253"/>
        <end position="257"/>
    </location>
</feature>
<dbReference type="EMBL" id="JABXWD010000364">
    <property type="protein sequence ID" value="MBV6342866.1"/>
    <property type="molecule type" value="Genomic_DNA"/>
</dbReference>
<keyword evidence="8" id="KW-0012">Acyltransferase</keyword>
<evidence type="ECO:0000313" key="12">
    <source>
        <dbReference type="Proteomes" id="UP001196980"/>
    </source>
</evidence>
<dbReference type="CDD" id="cd00830">
    <property type="entry name" value="KAS_III"/>
    <property type="match status" value="1"/>
</dbReference>
<comment type="pathway">
    <text evidence="8">Lipid metabolism; fatty acid biosynthesis.</text>
</comment>
<dbReference type="PANTHER" id="PTHR43091">
    <property type="entry name" value="3-OXOACYL-[ACYL-CARRIER-PROTEIN] SYNTHASE"/>
    <property type="match status" value="1"/>
</dbReference>
<comment type="catalytic activity">
    <reaction evidence="8">
        <text>malonyl-[ACP] + acetyl-CoA + H(+) = 3-oxobutanoyl-[ACP] + CO2 + CoA</text>
        <dbReference type="Rhea" id="RHEA:12080"/>
        <dbReference type="Rhea" id="RHEA-COMP:9623"/>
        <dbReference type="Rhea" id="RHEA-COMP:9625"/>
        <dbReference type="ChEBI" id="CHEBI:15378"/>
        <dbReference type="ChEBI" id="CHEBI:16526"/>
        <dbReference type="ChEBI" id="CHEBI:57287"/>
        <dbReference type="ChEBI" id="CHEBI:57288"/>
        <dbReference type="ChEBI" id="CHEBI:78449"/>
        <dbReference type="ChEBI" id="CHEBI:78450"/>
        <dbReference type="EC" id="2.3.1.180"/>
    </reaction>
</comment>
<keyword evidence="7 8" id="KW-0511">Multifunctional enzyme</keyword>
<evidence type="ECO:0000256" key="1">
    <source>
        <dbReference type="ARBA" id="ARBA00008642"/>
    </source>
</evidence>
<evidence type="ECO:0000256" key="3">
    <source>
        <dbReference type="ARBA" id="ARBA00022679"/>
    </source>
</evidence>
<keyword evidence="3 8" id="KW-0808">Transferase</keyword>
<evidence type="ECO:0000259" key="10">
    <source>
        <dbReference type="Pfam" id="PF08545"/>
    </source>
</evidence>
<keyword evidence="2 8" id="KW-0444">Lipid biosynthesis</keyword>
<keyword evidence="4 8" id="KW-0276">Fatty acid metabolism</keyword>
<organism evidence="11 12">
    <name type="scientific">Candidatus Magnetobacterium casense</name>
    <dbReference type="NCBI Taxonomy" id="1455061"/>
    <lineage>
        <taxon>Bacteria</taxon>
        <taxon>Pseudomonadati</taxon>
        <taxon>Nitrospirota</taxon>
        <taxon>Thermodesulfovibrionia</taxon>
        <taxon>Thermodesulfovibrionales</taxon>
        <taxon>Candidatus Magnetobacteriaceae</taxon>
        <taxon>Candidatus Magnetobacterium</taxon>
    </lineage>
</organism>
<keyword evidence="12" id="KW-1185">Reference proteome</keyword>
<feature type="domain" description="Beta-ketoacyl-[acyl-carrier-protein] synthase III N-terminal" evidence="10">
    <location>
        <begin position="106"/>
        <end position="184"/>
    </location>
</feature>
<dbReference type="RefSeq" id="WP_218253477.1">
    <property type="nucleotide sequence ID" value="NZ_JABXWD010000364.1"/>
</dbReference>
<feature type="active site" evidence="8">
    <location>
        <position position="252"/>
    </location>
</feature>
<dbReference type="InterPro" id="IPR004655">
    <property type="entry name" value="FabH"/>
</dbReference>
<protein>
    <recommendedName>
        <fullName evidence="8">Beta-ketoacyl-[acyl-carrier-protein] synthase III</fullName>
        <shortName evidence="8">Beta-ketoacyl-ACP synthase III</shortName>
        <shortName evidence="8">KAS III</shortName>
        <ecNumber evidence="8">2.3.1.180</ecNumber>
    </recommendedName>
    <alternativeName>
        <fullName evidence="8">3-oxoacyl-[acyl-carrier-protein] synthase 3</fullName>
    </alternativeName>
    <alternativeName>
        <fullName evidence="8">3-oxoacyl-[acyl-carrier-protein] synthase III</fullName>
    </alternativeName>
</protein>
<evidence type="ECO:0000256" key="8">
    <source>
        <dbReference type="HAMAP-Rule" id="MF_01815"/>
    </source>
</evidence>
<accession>A0ABS6S222</accession>
<comment type="domain">
    <text evidence="8">The last Arg residue of the ACP-binding site is essential for the weak association between ACP/AcpP and FabH.</text>
</comment>
<dbReference type="EC" id="2.3.1.180" evidence="8"/>
<dbReference type="Pfam" id="PF08541">
    <property type="entry name" value="ACP_syn_III_C"/>
    <property type="match status" value="1"/>
</dbReference>
<evidence type="ECO:0000313" key="11">
    <source>
        <dbReference type="EMBL" id="MBV6342866.1"/>
    </source>
</evidence>
<evidence type="ECO:0000256" key="6">
    <source>
        <dbReference type="ARBA" id="ARBA00023160"/>
    </source>
</evidence>
<dbReference type="NCBIfam" id="TIGR00747">
    <property type="entry name" value="fabH"/>
    <property type="match status" value="1"/>
</dbReference>
<dbReference type="SUPFAM" id="SSF53901">
    <property type="entry name" value="Thiolase-like"/>
    <property type="match status" value="1"/>
</dbReference>
<keyword evidence="5 8" id="KW-0443">Lipid metabolism</keyword>
<dbReference type="Gene3D" id="3.40.47.10">
    <property type="match status" value="1"/>
</dbReference>
<comment type="subcellular location">
    <subcellularLocation>
        <location evidence="8">Cytoplasm</location>
    </subcellularLocation>
</comment>
<keyword evidence="8" id="KW-0963">Cytoplasm</keyword>